<feature type="binding site" evidence="8">
    <location>
        <position position="44"/>
    </location>
    <ligand>
        <name>Zn(2+)</name>
        <dbReference type="ChEBI" id="CHEBI:29105"/>
    </ligand>
</feature>
<organism evidence="11 12">
    <name type="scientific">Flexistipes sinusarabici</name>
    <dbReference type="NCBI Taxonomy" id="2352"/>
    <lineage>
        <taxon>Bacteria</taxon>
        <taxon>Pseudomonadati</taxon>
        <taxon>Deferribacterota</taxon>
        <taxon>Deferribacteres</taxon>
        <taxon>Deferribacterales</taxon>
        <taxon>Flexistipitaceae</taxon>
        <taxon>Flexistipes</taxon>
    </lineage>
</organism>
<dbReference type="GO" id="GO:0008270">
    <property type="term" value="F:zinc ion binding"/>
    <property type="evidence" value="ECO:0007669"/>
    <property type="project" value="InterPro"/>
</dbReference>
<dbReference type="Proteomes" id="UP000323337">
    <property type="component" value="Unassembled WGS sequence"/>
</dbReference>
<comment type="similarity">
    <text evidence="1">Belongs to the galactose-1-phosphate uridylyltransferase type 1 family.</text>
</comment>
<evidence type="ECO:0000256" key="3">
    <source>
        <dbReference type="ARBA" id="ARBA00022695"/>
    </source>
</evidence>
<feature type="active site" description="Tele-UMP-histidine intermediate" evidence="7">
    <location>
        <position position="162"/>
    </location>
</feature>
<comment type="caution">
    <text evidence="11">The sequence shown here is derived from an EMBL/GenBank/DDBJ whole genome shotgun (WGS) entry which is preliminary data.</text>
</comment>
<evidence type="ECO:0000313" key="12">
    <source>
        <dbReference type="Proteomes" id="UP000323337"/>
    </source>
</evidence>
<dbReference type="InterPro" id="IPR036265">
    <property type="entry name" value="HIT-like_sf"/>
</dbReference>
<feature type="domain" description="Galactose-1-phosphate uridyl transferase C-terminal" evidence="10">
    <location>
        <begin position="180"/>
        <end position="302"/>
    </location>
</feature>
<keyword evidence="6" id="KW-0119">Carbohydrate metabolism</keyword>
<dbReference type="AlphaFoldDB" id="A0A5D0MHI3"/>
<evidence type="ECO:0000256" key="1">
    <source>
        <dbReference type="ARBA" id="ARBA00010951"/>
    </source>
</evidence>
<reference evidence="11 12" key="1">
    <citation type="submission" date="2019-08" db="EMBL/GenBank/DDBJ databases">
        <title>Genomic characterization of a novel candidate phylum (ARYD3) from a high temperature, high salinity tertiary oil reservoir in north central Oklahoma, USA.</title>
        <authorList>
            <person name="Youssef N.H."/>
            <person name="Yadav A."/>
            <person name="Elshahed M.S."/>
        </authorList>
    </citation>
    <scope>NUCLEOTIDE SEQUENCE [LARGE SCALE GENOMIC DNA]</scope>
    <source>
        <strain evidence="11">ARYD1</strain>
    </source>
</reference>
<dbReference type="InterPro" id="IPR005849">
    <property type="entry name" value="GalP_Utransf_N"/>
</dbReference>
<dbReference type="SUPFAM" id="SSF54197">
    <property type="entry name" value="HIT-like"/>
    <property type="match status" value="2"/>
</dbReference>
<evidence type="ECO:0000259" key="10">
    <source>
        <dbReference type="Pfam" id="PF02744"/>
    </source>
</evidence>
<keyword evidence="3" id="KW-0548">Nucleotidyltransferase</keyword>
<comment type="cofactor">
    <cofactor evidence="8">
        <name>Zn(2+)</name>
        <dbReference type="ChEBI" id="CHEBI:29105"/>
    </cofactor>
    <text evidence="8">Binds 1 zinc ion per subunit.</text>
</comment>
<proteinExistence type="inferred from homology"/>
<dbReference type="GO" id="GO:0006012">
    <property type="term" value="P:galactose metabolic process"/>
    <property type="evidence" value="ECO:0007669"/>
    <property type="project" value="UniProtKB-UniPathway"/>
</dbReference>
<dbReference type="Pfam" id="PF01087">
    <property type="entry name" value="GalP_UDP_transf"/>
    <property type="match status" value="1"/>
</dbReference>
<dbReference type="PANTHER" id="PTHR42763:SF1">
    <property type="entry name" value="UDP-GLUCOSE--HEXOSE-1-PHOSPHATE URIDYLYLTRANSFERASE"/>
    <property type="match status" value="1"/>
</dbReference>
<evidence type="ECO:0000256" key="7">
    <source>
        <dbReference type="PIRSR" id="PIRSR000808-1"/>
    </source>
</evidence>
<dbReference type="InterPro" id="IPR005850">
    <property type="entry name" value="GalP_Utransf_C"/>
</dbReference>
<feature type="binding site" evidence="8">
    <location>
        <position position="109"/>
    </location>
    <ligand>
        <name>Zn(2+)</name>
        <dbReference type="ChEBI" id="CHEBI:29105"/>
    </ligand>
</feature>
<feature type="domain" description="Galactose-1-phosphate uridyl transferase N-terminal" evidence="9">
    <location>
        <begin position="3"/>
        <end position="172"/>
    </location>
</feature>
<gene>
    <name evidence="11" type="ORF">FXF49_07655</name>
</gene>
<dbReference type="Pfam" id="PF02744">
    <property type="entry name" value="GalP_UDP_tr_C"/>
    <property type="match status" value="1"/>
</dbReference>
<keyword evidence="4 8" id="KW-0479">Metal-binding</keyword>
<sequence length="334" mass="38751">MSEFRFNILKDKWVLLDGERSNRKGYFNIESVEDAESESECPFCHGMENYTPVELYRKNNSEGEWERRVIPNKYPVLKVEEYLSKNQVGPYSRVSGTGVHEIVIESGEHFLKLSEHSKLILYDTFDIFRTRVAELKKDVRLKYFSLFKNYGYSGGATLLHPHSQVLGVPFVPNMPLAMLRKQESYYLEHDRCIVCDIIDYEMAADERIIYSNKDYVAVTPYASEYPFEVHVYPLRHQADFFDKDTNLLNLADIVNNVFVMFEKKLNNPPLNMGLYIAPVEGYVPFFGNFKSSNSSFHWHLEIIPRLNRTGGIEVINDMMINPVLPEKAAKVLEG</sequence>
<dbReference type="Gene3D" id="3.30.428.10">
    <property type="entry name" value="HIT-like"/>
    <property type="match status" value="2"/>
</dbReference>
<keyword evidence="5 8" id="KW-0862">Zinc</keyword>
<protein>
    <submittedName>
        <fullName evidence="11">Uncharacterized protein</fullName>
    </submittedName>
</protein>
<keyword evidence="2" id="KW-0808">Transferase</keyword>
<accession>A0A5D0MHI3</accession>
<dbReference type="InterPro" id="IPR001937">
    <property type="entry name" value="GalP_UDPtransf1"/>
</dbReference>
<dbReference type="RefSeq" id="WP_273264971.1">
    <property type="nucleotide sequence ID" value="NZ_JAAZVV010000010.1"/>
</dbReference>
<evidence type="ECO:0000259" key="9">
    <source>
        <dbReference type="Pfam" id="PF01087"/>
    </source>
</evidence>
<dbReference type="PIRSF" id="PIRSF000808">
    <property type="entry name" value="GalT"/>
    <property type="match status" value="1"/>
</dbReference>
<dbReference type="UniPathway" id="UPA00214"/>
<evidence type="ECO:0000256" key="8">
    <source>
        <dbReference type="PIRSR" id="PIRSR000808-3"/>
    </source>
</evidence>
<feature type="binding site" evidence="8">
    <location>
        <position position="160"/>
    </location>
    <ligand>
        <name>Zn(2+)</name>
        <dbReference type="ChEBI" id="CHEBI:29105"/>
    </ligand>
</feature>
<dbReference type="InterPro" id="IPR053177">
    <property type="entry name" value="ADP-glucose_phosphorylase"/>
</dbReference>
<evidence type="ECO:0000256" key="5">
    <source>
        <dbReference type="ARBA" id="ARBA00022833"/>
    </source>
</evidence>
<evidence type="ECO:0000256" key="2">
    <source>
        <dbReference type="ARBA" id="ARBA00022679"/>
    </source>
</evidence>
<evidence type="ECO:0000256" key="4">
    <source>
        <dbReference type="ARBA" id="ARBA00022723"/>
    </source>
</evidence>
<evidence type="ECO:0000256" key="6">
    <source>
        <dbReference type="ARBA" id="ARBA00023277"/>
    </source>
</evidence>
<feature type="binding site" evidence="8">
    <location>
        <position position="41"/>
    </location>
    <ligand>
        <name>Zn(2+)</name>
        <dbReference type="ChEBI" id="CHEBI:29105"/>
    </ligand>
</feature>
<dbReference type="GO" id="GO:0008108">
    <property type="term" value="F:UDP-glucose:hexose-1-phosphate uridylyltransferase activity"/>
    <property type="evidence" value="ECO:0007669"/>
    <property type="project" value="InterPro"/>
</dbReference>
<dbReference type="PANTHER" id="PTHR42763">
    <property type="entry name" value="ADP-GLUCOSE PHOSPHORYLASE"/>
    <property type="match status" value="1"/>
</dbReference>
<evidence type="ECO:0000313" key="11">
    <source>
        <dbReference type="EMBL" id="TYB33174.1"/>
    </source>
</evidence>
<name>A0A5D0MHI3_FLESI</name>
<dbReference type="EMBL" id="VSIV01000181">
    <property type="protein sequence ID" value="TYB33174.1"/>
    <property type="molecule type" value="Genomic_DNA"/>
</dbReference>